<proteinExistence type="predicted"/>
<gene>
    <name evidence="1" type="ORF">CPT_CIP9_182</name>
</gene>
<dbReference type="Proteomes" id="UP000465071">
    <property type="component" value="Segment"/>
</dbReference>
<evidence type="ECO:0000313" key="1">
    <source>
        <dbReference type="EMBL" id="QHS01718.1"/>
    </source>
</evidence>
<keyword evidence="2" id="KW-1185">Reference proteome</keyword>
<organism evidence="1 2">
    <name type="scientific">Enterobacter phage vB_EclM_CIP9</name>
    <dbReference type="NCBI Taxonomy" id="2696340"/>
    <lineage>
        <taxon>Viruses</taxon>
        <taxon>Duplodnaviria</taxon>
        <taxon>Heunggongvirae</taxon>
        <taxon>Uroviricota</taxon>
        <taxon>Caudoviricetes</taxon>
        <taxon>Pantevenvirales</taxon>
        <taxon>Straboviridae</taxon>
        <taxon>Tevenvirinae</taxon>
        <taxon>Kanagawavirus</taxon>
        <taxon>Kanagawavirus cipnine</taxon>
    </lineage>
</organism>
<reference evidence="2" key="1">
    <citation type="submission" date="2019-12" db="EMBL/GenBank/DDBJ databases">
        <authorList>
            <person name="Wang K."/>
            <person name="Tamayo M.G."/>
            <person name="Penner T.V."/>
            <person name="Cook B.W.M."/>
            <person name="Court D.A."/>
            <person name="Theriault S.S."/>
        </authorList>
    </citation>
    <scope>NUCLEOTIDE SEQUENCE [LARGE SCALE GENOMIC DNA]</scope>
</reference>
<evidence type="ECO:0000313" key="2">
    <source>
        <dbReference type="Proteomes" id="UP000465071"/>
    </source>
</evidence>
<protein>
    <submittedName>
        <fullName evidence="1">Uncharacterized protein</fullName>
    </submittedName>
</protein>
<accession>A0A6B9Y0Y3</accession>
<dbReference type="EMBL" id="MN882610">
    <property type="protein sequence ID" value="QHS01718.1"/>
    <property type="molecule type" value="Genomic_DNA"/>
</dbReference>
<name>A0A6B9Y0Y3_9CAUD</name>
<sequence>MNWLNTQLCDAYELIMKMGEEFPALHAMLLIDSLTKMVG</sequence>